<evidence type="ECO:0000259" key="1">
    <source>
        <dbReference type="Pfam" id="PF02272"/>
    </source>
</evidence>
<evidence type="ECO:0000313" key="2">
    <source>
        <dbReference type="EMBL" id="KKN36690.1"/>
    </source>
</evidence>
<sequence length="170" mass="18735">MIAAILTDSGFFKHGDNNTIRNVSKLLNDEINFQDILRLLDYEIDVSEKIAKIKGLQRVQLIREGDYLIGITNVSSYGATISSMLMKVGFDISFVYSEEKNGSRINARAKRSVCLKTGLHLGKILGEIANEFRGSGGGHDGAASINSEIEASIIIDKIIKKVKSYLQLKL</sequence>
<gene>
    <name evidence="2" type="ORF">LCGC14_0771240</name>
</gene>
<dbReference type="GO" id="GO:0003676">
    <property type="term" value="F:nucleic acid binding"/>
    <property type="evidence" value="ECO:0007669"/>
    <property type="project" value="InterPro"/>
</dbReference>
<dbReference type="AlphaFoldDB" id="A0A0F9PYE7"/>
<dbReference type="Pfam" id="PF02272">
    <property type="entry name" value="DHHA1"/>
    <property type="match status" value="1"/>
</dbReference>
<dbReference type="InterPro" id="IPR003156">
    <property type="entry name" value="DHHA1_dom"/>
</dbReference>
<feature type="domain" description="DHHA1" evidence="1">
    <location>
        <begin position="78"/>
        <end position="166"/>
    </location>
</feature>
<name>A0A0F9PYE7_9ZZZZ</name>
<reference evidence="2" key="1">
    <citation type="journal article" date="2015" name="Nature">
        <title>Complex archaea that bridge the gap between prokaryotes and eukaryotes.</title>
        <authorList>
            <person name="Spang A."/>
            <person name="Saw J.H."/>
            <person name="Jorgensen S.L."/>
            <person name="Zaremba-Niedzwiedzka K."/>
            <person name="Martijn J."/>
            <person name="Lind A.E."/>
            <person name="van Eijk R."/>
            <person name="Schleper C."/>
            <person name="Guy L."/>
            <person name="Ettema T.J."/>
        </authorList>
    </citation>
    <scope>NUCLEOTIDE SEQUENCE</scope>
</reference>
<feature type="non-terminal residue" evidence="2">
    <location>
        <position position="1"/>
    </location>
</feature>
<organism evidence="2">
    <name type="scientific">marine sediment metagenome</name>
    <dbReference type="NCBI Taxonomy" id="412755"/>
    <lineage>
        <taxon>unclassified sequences</taxon>
        <taxon>metagenomes</taxon>
        <taxon>ecological metagenomes</taxon>
    </lineage>
</organism>
<accession>A0A0F9PYE7</accession>
<protein>
    <recommendedName>
        <fullName evidence="1">DHHA1 domain-containing protein</fullName>
    </recommendedName>
</protein>
<dbReference type="InterPro" id="IPR051319">
    <property type="entry name" value="Oligoribo/pAp-PDE_c-di-AMP_PDE"/>
</dbReference>
<dbReference type="PANTHER" id="PTHR47618:SF1">
    <property type="entry name" value="BIFUNCTIONAL OLIGORIBONUCLEASE AND PAP PHOSPHATASE NRNA"/>
    <property type="match status" value="1"/>
</dbReference>
<dbReference type="PANTHER" id="PTHR47618">
    <property type="entry name" value="BIFUNCTIONAL OLIGORIBONUCLEASE AND PAP PHOSPHATASE NRNA"/>
    <property type="match status" value="1"/>
</dbReference>
<dbReference type="SUPFAM" id="SSF64182">
    <property type="entry name" value="DHH phosphoesterases"/>
    <property type="match status" value="1"/>
</dbReference>
<proteinExistence type="predicted"/>
<dbReference type="EMBL" id="LAZR01001950">
    <property type="protein sequence ID" value="KKN36690.1"/>
    <property type="molecule type" value="Genomic_DNA"/>
</dbReference>
<dbReference type="Gene3D" id="3.10.310.30">
    <property type="match status" value="1"/>
</dbReference>
<dbReference type="InterPro" id="IPR038763">
    <property type="entry name" value="DHH_sf"/>
</dbReference>
<comment type="caution">
    <text evidence="2">The sequence shown here is derived from an EMBL/GenBank/DDBJ whole genome shotgun (WGS) entry which is preliminary data.</text>
</comment>